<dbReference type="Proteomes" id="UP000501179">
    <property type="component" value="Chromosome"/>
</dbReference>
<keyword evidence="4" id="KW-1185">Reference proteome</keyword>
<name>A0A6G9GTA9_9ACTN</name>
<dbReference type="PANTHER" id="PTHR34310">
    <property type="entry name" value="DUF427 DOMAIN PROTEIN (AFU_ORTHOLOGUE AFUA_3G02220)"/>
    <property type="match status" value="1"/>
</dbReference>
<dbReference type="EMBL" id="CP050177">
    <property type="protein sequence ID" value="QIQ01177.1"/>
    <property type="molecule type" value="Genomic_DNA"/>
</dbReference>
<dbReference type="PANTHER" id="PTHR34310:SF9">
    <property type="entry name" value="BLR5716 PROTEIN"/>
    <property type="match status" value="1"/>
</dbReference>
<dbReference type="InterPro" id="IPR007361">
    <property type="entry name" value="DUF427"/>
</dbReference>
<accession>A0A6G9GTA9</accession>
<dbReference type="AlphaFoldDB" id="A0A6G9GTA9"/>
<dbReference type="Gene3D" id="2.170.150.40">
    <property type="entry name" value="Domain of unknown function (DUF427)"/>
    <property type="match status" value="2"/>
</dbReference>
<sequence length="274" mass="30597">MGIMTESVPNQPKMITPAGHVEPVPRRIRGFLGGRAVVDTLRARYVWEWPGYPQYSVPVADLVDCELVDEDRVLKLAPGPARRQGLKAGETVVPDAGWLWAEGASEGLEGTVRFRWEALDAWYEEDEQVFVHPRSPYTRVDALRSGREIRVELDGVVLAEADSSVMVFETGLPTRYYLDRLNVDFTLLLPTDTVTSCPYKGKTSGYWSVETPAGVHDDVVWAYDFPTRQLTPIAGLVAFYNERVDLYLDGELQPRPPTLTRATHEASSGRGSSE</sequence>
<proteinExistence type="predicted"/>
<gene>
    <name evidence="3" type="ORF">HA039_01655</name>
</gene>
<evidence type="ECO:0000259" key="2">
    <source>
        <dbReference type="Pfam" id="PF04248"/>
    </source>
</evidence>
<evidence type="ECO:0000313" key="3">
    <source>
        <dbReference type="EMBL" id="QIQ01177.1"/>
    </source>
</evidence>
<evidence type="ECO:0000256" key="1">
    <source>
        <dbReference type="SAM" id="MobiDB-lite"/>
    </source>
</evidence>
<protein>
    <submittedName>
        <fullName evidence="3">DUF427 domain-containing protein</fullName>
    </submittedName>
</protein>
<dbReference type="KEGG" id="slia:HA039_01655"/>
<evidence type="ECO:0000313" key="4">
    <source>
        <dbReference type="Proteomes" id="UP000501179"/>
    </source>
</evidence>
<feature type="domain" description="DUF427" evidence="2">
    <location>
        <begin position="149"/>
        <end position="242"/>
    </location>
</feature>
<dbReference type="InterPro" id="IPR038694">
    <property type="entry name" value="DUF427_sf"/>
</dbReference>
<feature type="compositionally biased region" description="Polar residues" evidence="1">
    <location>
        <begin position="265"/>
        <end position="274"/>
    </location>
</feature>
<feature type="region of interest" description="Disordered" evidence="1">
    <location>
        <begin position="255"/>
        <end position="274"/>
    </location>
</feature>
<reference evidence="3 4" key="1">
    <citation type="submission" date="2020-03" db="EMBL/GenBank/DDBJ databases">
        <title>A novel species.</title>
        <authorList>
            <person name="Gao J."/>
        </authorList>
    </citation>
    <scope>NUCLEOTIDE SEQUENCE [LARGE SCALE GENOMIC DNA]</scope>
    <source>
        <strain evidence="3 4">QMT-12</strain>
    </source>
</reference>
<organism evidence="3 4">
    <name type="scientific">Streptomyces liangshanensis</name>
    <dbReference type="NCBI Taxonomy" id="2717324"/>
    <lineage>
        <taxon>Bacteria</taxon>
        <taxon>Bacillati</taxon>
        <taxon>Actinomycetota</taxon>
        <taxon>Actinomycetes</taxon>
        <taxon>Kitasatosporales</taxon>
        <taxon>Streptomycetaceae</taxon>
        <taxon>Streptomyces</taxon>
    </lineage>
</organism>
<dbReference type="Pfam" id="PF04248">
    <property type="entry name" value="NTP_transf_9"/>
    <property type="match status" value="1"/>
</dbReference>